<gene>
    <name evidence="1" type="ORF">DSO57_1003712</name>
</gene>
<protein>
    <submittedName>
        <fullName evidence="1">Uncharacterized protein</fullName>
    </submittedName>
</protein>
<accession>A0ACC2SXC9</accession>
<name>A0ACC2SXC9_9FUNG</name>
<proteinExistence type="predicted"/>
<comment type="caution">
    <text evidence="1">The sequence shown here is derived from an EMBL/GenBank/DDBJ whole genome shotgun (WGS) entry which is preliminary data.</text>
</comment>
<evidence type="ECO:0000313" key="1">
    <source>
        <dbReference type="EMBL" id="KAJ9067006.1"/>
    </source>
</evidence>
<dbReference type="Proteomes" id="UP001165960">
    <property type="component" value="Unassembled WGS sequence"/>
</dbReference>
<sequence>MGEAILDIISSTSIVLGIFGRNSTGKCFFKDGPLASSLLQMLYNSVFSTAAILYCLIISIVVVYKVKNEKHDQSLESLTNHRTSEDRSSLLSLRSLICCTCLYPTSCFLAYVGLNVVGIYKYIFHDYPKFLLYWSRFGSSSRGILHIIAFIADPLIYKAIPKLLITNSNAKLESELDEIEDPEDWDCSYEYLFGPSHSNNLTPSLRKMIRDFQRYI</sequence>
<reference evidence="1" key="1">
    <citation type="submission" date="2022-04" db="EMBL/GenBank/DDBJ databases">
        <title>Genome of the entomopathogenic fungus Entomophthora muscae.</title>
        <authorList>
            <person name="Elya C."/>
            <person name="Lovett B.R."/>
            <person name="Lee E."/>
            <person name="Macias A.M."/>
            <person name="Hajek A.E."/>
            <person name="De Bivort B.L."/>
            <person name="Kasson M.T."/>
            <person name="De Fine Licht H.H."/>
            <person name="Stajich J.E."/>
        </authorList>
    </citation>
    <scope>NUCLEOTIDE SEQUENCE</scope>
    <source>
        <strain evidence="1">Berkeley</strain>
    </source>
</reference>
<dbReference type="EMBL" id="QTSX02004269">
    <property type="protein sequence ID" value="KAJ9067006.1"/>
    <property type="molecule type" value="Genomic_DNA"/>
</dbReference>
<evidence type="ECO:0000313" key="2">
    <source>
        <dbReference type="Proteomes" id="UP001165960"/>
    </source>
</evidence>
<organism evidence="1 2">
    <name type="scientific">Entomophthora muscae</name>
    <dbReference type="NCBI Taxonomy" id="34485"/>
    <lineage>
        <taxon>Eukaryota</taxon>
        <taxon>Fungi</taxon>
        <taxon>Fungi incertae sedis</taxon>
        <taxon>Zoopagomycota</taxon>
        <taxon>Entomophthoromycotina</taxon>
        <taxon>Entomophthoromycetes</taxon>
        <taxon>Entomophthorales</taxon>
        <taxon>Entomophthoraceae</taxon>
        <taxon>Entomophthora</taxon>
    </lineage>
</organism>
<keyword evidence="2" id="KW-1185">Reference proteome</keyword>